<evidence type="ECO:0000313" key="1">
    <source>
        <dbReference type="EMBL" id="KAI0042606.1"/>
    </source>
</evidence>
<organism evidence="1 2">
    <name type="scientific">Auriscalpium vulgare</name>
    <dbReference type="NCBI Taxonomy" id="40419"/>
    <lineage>
        <taxon>Eukaryota</taxon>
        <taxon>Fungi</taxon>
        <taxon>Dikarya</taxon>
        <taxon>Basidiomycota</taxon>
        <taxon>Agaricomycotina</taxon>
        <taxon>Agaricomycetes</taxon>
        <taxon>Russulales</taxon>
        <taxon>Auriscalpiaceae</taxon>
        <taxon>Auriscalpium</taxon>
    </lineage>
</organism>
<sequence>MQPLSQLRAVLLGVTVPGNVVDEQELFDLLISYRSSLVNVYDVKPPSEAERREVQGGQVNVDGRRLAVNSDFATQVIFLAQRLECSERYVAGLMQHVMSENPNLKTIEILESVILEHHKRRRDLADCLRFLLEAAEVAGSPESTPLHARLEQFVQRQLIPESVHATGVTFGEKGLGWKIYMAIEALDQAVGKAQLAKQNAGSSTTLQGSNINLGSDVLSARLESLLHERRALATDLFLLARQGHLSPFEIERIVPWLQNNPRHPIAYYLLSTLLVAFDPVDPQSLGGSLRQKLATHASTLTLMKSKLAPTVEWKESGMKATVLLKWTLFLTEARHCDASLEHKDGFRTEELETNVWNAVQGDAFTYLAGSVAKLQRHSGHFPEGSYAGSSIHPAEGEPTQELPTDDFKPAVLHMFETLVRSVITHASSELRKIKQRQEDHILANARSDRSRIYRASNARAESEKPPSPLPRNDIAMLFSFIGILFSTLPPERALQFWGSGPSDSRSLTWTELVEASAGKLPAFLQWAVWSTQPRDVDMSIALYDMLAGLAKGQQCSELAYNFLARGGGEVIPGSMLPSSGSAAYNGSALASWTTIFGVLDSWATAAASSNARTQQAAASSQSGFMSTHQPSQHAQQHNLTPKDVWLGQCFLRLLATVASHSIAARLAISGHAQLRAIPSLVALIPLGVPLELKGSVFTALGAFCEPGAGTAGVEICRAVWLLMERLEVINVRGGGSLVKKGVQAELELVEEPSRTYPETVPFLKLLQTLIHTPKQLSLRSRIADWEPINTIPDGLGQPYRNPGIGPFVSFVIDEVFLRIPVREYQKPEERWQMNDLCLAFVERCLASYDIDSLLAATEQQQVRRELVQSLVLHPGFEVLQRLLTTSPLQASILSYLVDGVEGLDKGLDDEEPIFRSTIIRVLRIIVRVLEIQDAFLNILIPLLAEMPDAPIAGMVQPRSFYTRFDNALSFGAQYAPAIATYVSFASHPELALLSIKILTYLTKSSAFANLTTLLERSSDSERIIAGYRQVLDTETMQDVDAAEANADQYTGAGAPDPDEAPQGLTQAARLAALDLLAQNTQPGFAYPNVAHFLLFGATHVEQIQDPHALGAQRAAIHVILDWVNMGVPRIFQKGKEREHEVTVHAEPLFNTLPTLAERFYRVVYHLCMHPRTSDFTMRYLRTREDFFVRQLVALPFKIPAALVPTIEVQFADGARVETTVSILSSYLRLRSYVFDLIALDLHFLTNRNHLKSVSELLELIYGNEQQKYSAVDNWEDEVFQPSNDIGQSHMRIIEYVQSLAFEWVDSLGPEALDLQFLGNLNLSTCIRTDDKGCDVVDQGAVLSLLSTTKHTLQAQGQIITPAQQDRLVTEIAFVLESCAAENHRREVSYAQTTSFEAWRRLVDMTLVKCFARLPRDRRETILSDLLHELPPIIRASNTSESTSVLLSEVSLSLITKLREDRHSQQLIHGFESEAGALPAERLYTVLRSLLECILDHRIELVRGNLYAALINYFHLVSGDGADSDTKTLAFGGGEESFGFGERSMALILPGQLRHNGTSSTVEGGSLAVLKPLAERLVSVVSRDATDGTEVWKTVAYMLLDCLAHLSRGDKQYTVLSSLVRHGFLASFVRDIKESDARLQSVLKPDPDDLNSLYVYEAKLSLLIRIARTRQGAERLLEARVLPTLGDCEYLDTLPEADQSFIDQDRFLPSAIQRYHQLFMPALQLVDAILATLGPTHATATAQALEFLTAHRDTIVILLKNDAEEVSLAVLDEVHLMVFLASVVFPLVPKSELISGNLGFGSIHVAILSLAARSLGASTWQQRVQPQTESERLDASVPAPGFGGETKFDSAIEQRSRLLRRALITYLGTTSEFTEPEITLVLSPVLSLPRHDERSSRFIATVPTVGDAIEALLDLSVELGETFRQILDINAELAARDHIRVEDIQQIVNPVESDILADLDIGQKRNLICLELERIRSRSREKADVIMASSEMLLLLLWRHIGYYSESRHVNNPSLKASTSGVLRQMPHTEDGGAFREETARRLAPALARLEGLGFEGEWDAGGAYVEIMARRLREAVGLPSEDDVDVLSA</sequence>
<comment type="caution">
    <text evidence="1">The sequence shown here is derived from an EMBL/GenBank/DDBJ whole genome shotgun (WGS) entry which is preliminary data.</text>
</comment>
<dbReference type="EMBL" id="MU276057">
    <property type="protein sequence ID" value="KAI0042606.1"/>
    <property type="molecule type" value="Genomic_DNA"/>
</dbReference>
<accession>A0ACB8RFZ6</accession>
<protein>
    <submittedName>
        <fullName evidence="1">Uncharacterized protein</fullName>
    </submittedName>
</protein>
<gene>
    <name evidence="1" type="ORF">FA95DRAFT_1610066</name>
</gene>
<reference evidence="1" key="2">
    <citation type="journal article" date="2022" name="New Phytol.">
        <title>Evolutionary transition to the ectomycorrhizal habit in the genomes of a hyperdiverse lineage of mushroom-forming fungi.</title>
        <authorList>
            <person name="Looney B."/>
            <person name="Miyauchi S."/>
            <person name="Morin E."/>
            <person name="Drula E."/>
            <person name="Courty P.E."/>
            <person name="Kohler A."/>
            <person name="Kuo A."/>
            <person name="LaButti K."/>
            <person name="Pangilinan J."/>
            <person name="Lipzen A."/>
            <person name="Riley R."/>
            <person name="Andreopoulos W."/>
            <person name="He G."/>
            <person name="Johnson J."/>
            <person name="Nolan M."/>
            <person name="Tritt A."/>
            <person name="Barry K.W."/>
            <person name="Grigoriev I.V."/>
            <person name="Nagy L.G."/>
            <person name="Hibbett D."/>
            <person name="Henrissat B."/>
            <person name="Matheny P.B."/>
            <person name="Labbe J."/>
            <person name="Martin F.M."/>
        </authorList>
    </citation>
    <scope>NUCLEOTIDE SEQUENCE</scope>
    <source>
        <strain evidence="1">FP105234-sp</strain>
    </source>
</reference>
<dbReference type="Proteomes" id="UP000814033">
    <property type="component" value="Unassembled WGS sequence"/>
</dbReference>
<proteinExistence type="predicted"/>
<name>A0ACB8RFZ6_9AGAM</name>
<keyword evidence="2" id="KW-1185">Reference proteome</keyword>
<reference evidence="1" key="1">
    <citation type="submission" date="2021-02" db="EMBL/GenBank/DDBJ databases">
        <authorList>
            <consortium name="DOE Joint Genome Institute"/>
            <person name="Ahrendt S."/>
            <person name="Looney B.P."/>
            <person name="Miyauchi S."/>
            <person name="Morin E."/>
            <person name="Drula E."/>
            <person name="Courty P.E."/>
            <person name="Chicoki N."/>
            <person name="Fauchery L."/>
            <person name="Kohler A."/>
            <person name="Kuo A."/>
            <person name="Labutti K."/>
            <person name="Pangilinan J."/>
            <person name="Lipzen A."/>
            <person name="Riley R."/>
            <person name="Andreopoulos W."/>
            <person name="He G."/>
            <person name="Johnson J."/>
            <person name="Barry K.W."/>
            <person name="Grigoriev I.V."/>
            <person name="Nagy L."/>
            <person name="Hibbett D."/>
            <person name="Henrissat B."/>
            <person name="Matheny P.B."/>
            <person name="Labbe J."/>
            <person name="Martin F."/>
        </authorList>
    </citation>
    <scope>NUCLEOTIDE SEQUENCE</scope>
    <source>
        <strain evidence="1">FP105234-sp</strain>
    </source>
</reference>
<evidence type="ECO:0000313" key="2">
    <source>
        <dbReference type="Proteomes" id="UP000814033"/>
    </source>
</evidence>